<feature type="compositionally biased region" description="Pro residues" evidence="1">
    <location>
        <begin position="334"/>
        <end position="353"/>
    </location>
</feature>
<feature type="signal peptide" evidence="2">
    <location>
        <begin position="1"/>
        <end position="21"/>
    </location>
</feature>
<name>A0A7W5A702_9ACTN</name>
<keyword evidence="5" id="KW-1185">Reference proteome</keyword>
<dbReference type="InterPro" id="IPR023346">
    <property type="entry name" value="Lysozyme-like_dom_sf"/>
</dbReference>
<accession>A0A7W5A702</accession>
<evidence type="ECO:0000313" key="4">
    <source>
        <dbReference type="EMBL" id="MBB3090678.1"/>
    </source>
</evidence>
<proteinExistence type="predicted"/>
<dbReference type="RefSeq" id="WP_183547877.1">
    <property type="nucleotide sequence ID" value="NZ_BMQT01000005.1"/>
</dbReference>
<dbReference type="Gene3D" id="1.10.530.10">
    <property type="match status" value="1"/>
</dbReference>
<dbReference type="PANTHER" id="PTHR30163:SF8">
    <property type="entry name" value="LYTIC MUREIN TRANSGLYCOSYLASE"/>
    <property type="match status" value="1"/>
</dbReference>
<gene>
    <name evidence="4" type="ORF">FHS12_003636</name>
</gene>
<dbReference type="InterPro" id="IPR031304">
    <property type="entry name" value="SLT_2"/>
</dbReference>
<comment type="caution">
    <text evidence="4">The sequence shown here is derived from an EMBL/GenBank/DDBJ whole genome shotgun (WGS) entry which is preliminary data.</text>
</comment>
<feature type="region of interest" description="Disordered" evidence="1">
    <location>
        <begin position="271"/>
        <end position="404"/>
    </location>
</feature>
<protein>
    <submittedName>
        <fullName evidence="4">Membrane-bound lytic murein transglycosylase B</fullName>
    </submittedName>
</protein>
<keyword evidence="2" id="KW-0732">Signal</keyword>
<dbReference type="Pfam" id="PF13406">
    <property type="entry name" value="SLT_2"/>
    <property type="match status" value="1"/>
</dbReference>
<feature type="compositionally biased region" description="Gly residues" evidence="1">
    <location>
        <begin position="297"/>
        <end position="309"/>
    </location>
</feature>
<dbReference type="PANTHER" id="PTHR30163">
    <property type="entry name" value="MEMBRANE-BOUND LYTIC MUREIN TRANSGLYCOSYLASE B"/>
    <property type="match status" value="1"/>
</dbReference>
<dbReference type="SUPFAM" id="SSF53955">
    <property type="entry name" value="Lysozyme-like"/>
    <property type="match status" value="1"/>
</dbReference>
<feature type="domain" description="Transglycosylase SLT" evidence="3">
    <location>
        <begin position="92"/>
        <end position="215"/>
    </location>
</feature>
<evidence type="ECO:0000259" key="3">
    <source>
        <dbReference type="Pfam" id="PF13406"/>
    </source>
</evidence>
<evidence type="ECO:0000313" key="5">
    <source>
        <dbReference type="Proteomes" id="UP000577707"/>
    </source>
</evidence>
<dbReference type="EMBL" id="JACHXG010000007">
    <property type="protein sequence ID" value="MBB3090678.1"/>
    <property type="molecule type" value="Genomic_DNA"/>
</dbReference>
<feature type="compositionally biased region" description="Low complexity" evidence="1">
    <location>
        <begin position="354"/>
        <end position="394"/>
    </location>
</feature>
<reference evidence="4 5" key="1">
    <citation type="submission" date="2020-08" db="EMBL/GenBank/DDBJ databases">
        <title>Genomic Encyclopedia of Type Strains, Phase III (KMG-III): the genomes of soil and plant-associated and newly described type strains.</title>
        <authorList>
            <person name="Whitman W."/>
        </authorList>
    </citation>
    <scope>NUCLEOTIDE SEQUENCE [LARGE SCALE GENOMIC DNA]</scope>
    <source>
        <strain evidence="4 5">CECT 3302</strain>
    </source>
</reference>
<sequence length="404" mass="40329">MTPRAGLFVKVAAVPVAAATAAWTIHAIQDARRVDATVDVSRVPIEVPEYELRPPVSVSAVKPLPKSTPTLAAKPAGFAANAAAGIIPDVALAAYQRSASVLADADPSCRLDWSLVAAIGRVESDHGRAGGNTLSASGVATPGIYGVPLTGAAGTARIMDTDGGAYDRDLTYDRAIGPMQFIPSTWSEVGVDADSDGRRDPQDVDDAALAAAVYLCSGSADLSTEAGQRSAVLRYNRSGAYASAVLQIADGYRLGTFETPTGVVLPAAQIPTTSDLEPLSGGSPSGQPPRRSPDGSPTGGATGTPGGGSTTPSAPSPSASPSPGGGGTVVPSPTSDPEPTGSPSPTDDPPPTETPTETPTVDPTPTETPSESPTETPTETPTATESATTAANEPAGADGATGTP</sequence>
<dbReference type="CDD" id="cd13399">
    <property type="entry name" value="Slt35-like"/>
    <property type="match status" value="1"/>
</dbReference>
<dbReference type="GO" id="GO:0008933">
    <property type="term" value="F:peptidoglycan lytic transglycosylase activity"/>
    <property type="evidence" value="ECO:0007669"/>
    <property type="project" value="TreeGrafter"/>
</dbReference>
<dbReference type="Proteomes" id="UP000577707">
    <property type="component" value="Unassembled WGS sequence"/>
</dbReference>
<organism evidence="4 5">
    <name type="scientific">Nocardioides albus</name>
    <dbReference type="NCBI Taxonomy" id="1841"/>
    <lineage>
        <taxon>Bacteria</taxon>
        <taxon>Bacillati</taxon>
        <taxon>Actinomycetota</taxon>
        <taxon>Actinomycetes</taxon>
        <taxon>Propionibacteriales</taxon>
        <taxon>Nocardioidaceae</taxon>
        <taxon>Nocardioides</taxon>
    </lineage>
</organism>
<dbReference type="AlphaFoldDB" id="A0A7W5A702"/>
<feature type="chain" id="PRO_5031029656" evidence="2">
    <location>
        <begin position="22"/>
        <end position="404"/>
    </location>
</feature>
<evidence type="ECO:0000256" key="1">
    <source>
        <dbReference type="SAM" id="MobiDB-lite"/>
    </source>
</evidence>
<dbReference type="InterPro" id="IPR043426">
    <property type="entry name" value="MltB-like"/>
</dbReference>
<dbReference type="GO" id="GO:0009253">
    <property type="term" value="P:peptidoglycan catabolic process"/>
    <property type="evidence" value="ECO:0007669"/>
    <property type="project" value="TreeGrafter"/>
</dbReference>
<evidence type="ECO:0000256" key="2">
    <source>
        <dbReference type="SAM" id="SignalP"/>
    </source>
</evidence>